<name>A0A923PQR6_9BACT</name>
<dbReference type="RefSeq" id="WP_187468818.1">
    <property type="nucleotide sequence ID" value="NZ_JACSIT010000154.1"/>
</dbReference>
<dbReference type="InterPro" id="IPR014942">
    <property type="entry name" value="AbiEii"/>
</dbReference>
<dbReference type="Gene3D" id="3.10.450.620">
    <property type="entry name" value="JHP933, nucleotidyltransferase-like core domain"/>
    <property type="match status" value="1"/>
</dbReference>
<reference evidence="1" key="1">
    <citation type="submission" date="2020-08" db="EMBL/GenBank/DDBJ databases">
        <title>Lewinella bacteria from marine environments.</title>
        <authorList>
            <person name="Zhong Y."/>
        </authorList>
    </citation>
    <scope>NUCLEOTIDE SEQUENCE</scope>
    <source>
        <strain evidence="1">KCTC 42187</strain>
    </source>
</reference>
<comment type="caution">
    <text evidence="1">The sequence shown here is derived from an EMBL/GenBank/DDBJ whole genome shotgun (WGS) entry which is preliminary data.</text>
</comment>
<evidence type="ECO:0000313" key="1">
    <source>
        <dbReference type="EMBL" id="MBC6996815.1"/>
    </source>
</evidence>
<accession>A0A923PQR6</accession>
<proteinExistence type="predicted"/>
<dbReference type="Proteomes" id="UP000650081">
    <property type="component" value="Unassembled WGS sequence"/>
</dbReference>
<sequence length="259" mass="29896">MIFFDDIQRFYPDDLHNRGEHLLREYLQYEILKLVFEGKYAHRYTFLGSTCLRVCYGTQRFSEDMDLNGANLTEKEFEATAASIKQGLERLGFTVTIKFAYKGAFHCNIRFPALLYQAGLSPHKEARLLVKMDTEKQHYDYERKLVEINKFGVKVDVLAVPLELLASQKIAAIMGRKRPKGRDFFDLTWILGQTTPDYGYLDVRFQVTTAEGLRSMVAAHIAAFNFEELAQDVQDFLFTPEDIAAVAHFPDFWQHAKLG</sequence>
<dbReference type="EMBL" id="JACSIT010000154">
    <property type="protein sequence ID" value="MBC6996815.1"/>
    <property type="molecule type" value="Genomic_DNA"/>
</dbReference>
<dbReference type="GO" id="GO:0016740">
    <property type="term" value="F:transferase activity"/>
    <property type="evidence" value="ECO:0007669"/>
    <property type="project" value="UniProtKB-KW"/>
</dbReference>
<protein>
    <submittedName>
        <fullName evidence="1">Nucleotidyl transferase AbiEii/AbiGii toxin family protein</fullName>
    </submittedName>
</protein>
<gene>
    <name evidence="1" type="ORF">H9S92_21760</name>
</gene>
<dbReference type="AlphaFoldDB" id="A0A923PQR6"/>
<keyword evidence="2" id="KW-1185">Reference proteome</keyword>
<evidence type="ECO:0000313" key="2">
    <source>
        <dbReference type="Proteomes" id="UP000650081"/>
    </source>
</evidence>
<keyword evidence="1" id="KW-0808">Transferase</keyword>
<dbReference type="Pfam" id="PF08843">
    <property type="entry name" value="AbiEii"/>
    <property type="match status" value="1"/>
</dbReference>
<organism evidence="1 2">
    <name type="scientific">Neolewinella lacunae</name>
    <dbReference type="NCBI Taxonomy" id="1517758"/>
    <lineage>
        <taxon>Bacteria</taxon>
        <taxon>Pseudomonadati</taxon>
        <taxon>Bacteroidota</taxon>
        <taxon>Saprospiria</taxon>
        <taxon>Saprospirales</taxon>
        <taxon>Lewinellaceae</taxon>
        <taxon>Neolewinella</taxon>
    </lineage>
</organism>